<sequence length="114" mass="12972">MAENKNGNAGMEQEEQQRDTVTVMLDDGKELECVVLMIFEAGDGEYIALLPEETADEQESTVFLYRYFEDENGEPQLDNIETDEEYDTVSAAFNEIITENGDEDIIDEEEAKNM</sequence>
<name>A0A1I6K0F0_9FIRM</name>
<dbReference type="InterPro" id="IPR009711">
    <property type="entry name" value="UPF0473"/>
</dbReference>
<dbReference type="EMBL" id="FOZC01000013">
    <property type="protein sequence ID" value="SFR84654.1"/>
    <property type="molecule type" value="Genomic_DNA"/>
</dbReference>
<reference evidence="1 2" key="1">
    <citation type="submission" date="2016-10" db="EMBL/GenBank/DDBJ databases">
        <authorList>
            <person name="de Groot N.N."/>
        </authorList>
    </citation>
    <scope>NUCLEOTIDE SEQUENCE [LARGE SCALE GENOMIC DNA]</scope>
    <source>
        <strain evidence="1 2">F</strain>
    </source>
</reference>
<protein>
    <submittedName>
        <fullName evidence="1">Uncharacterized protein</fullName>
    </submittedName>
</protein>
<dbReference type="Proteomes" id="UP000214760">
    <property type="component" value="Unassembled WGS sequence"/>
</dbReference>
<organism evidence="1 2">
    <name type="scientific">[Clostridium] aminophilum</name>
    <dbReference type="NCBI Taxonomy" id="1526"/>
    <lineage>
        <taxon>Bacteria</taxon>
        <taxon>Bacillati</taxon>
        <taxon>Bacillota</taxon>
        <taxon>Clostridia</taxon>
        <taxon>Lachnospirales</taxon>
        <taxon>Lachnospiraceae</taxon>
    </lineage>
</organism>
<accession>A0A1I6K0F0</accession>
<dbReference type="AlphaFoldDB" id="A0A1I6K0F0"/>
<evidence type="ECO:0000313" key="1">
    <source>
        <dbReference type="EMBL" id="SFR84654.1"/>
    </source>
</evidence>
<gene>
    <name evidence="1" type="ORF">SAMN02910262_02161</name>
</gene>
<dbReference type="Pfam" id="PF06949">
    <property type="entry name" value="DUF1292"/>
    <property type="match status" value="1"/>
</dbReference>
<dbReference type="RefSeq" id="WP_031473903.1">
    <property type="nucleotide sequence ID" value="NZ_FOZC01000013.1"/>
</dbReference>
<proteinExistence type="predicted"/>
<evidence type="ECO:0000313" key="2">
    <source>
        <dbReference type="Proteomes" id="UP000214760"/>
    </source>
</evidence>